<sequence>MPDKDAGTPRVLLVRHGETEWTISGRYTGKTDVPLTRAGEEQVSSSAQVIVGPKKVIDPSKITHLFISPRTRALRTYELLFDASTRRELEDNAEITEDIREWDYGQASSRVAGQRSYVSQLLIIYLASRSLTKNVS</sequence>
<dbReference type="InterPro" id="IPR013078">
    <property type="entry name" value="His_Pase_superF_clade-1"/>
</dbReference>
<feature type="active site" description="Tele-phosphohistidine intermediate" evidence="1">
    <location>
        <position position="16"/>
    </location>
</feature>
<dbReference type="CDD" id="cd07067">
    <property type="entry name" value="HP_PGM_like"/>
    <property type="match status" value="1"/>
</dbReference>
<accession>A0A194X744</accession>
<dbReference type="GeneID" id="28833233"/>
<feature type="binding site" evidence="2">
    <location>
        <position position="72"/>
    </location>
    <ligand>
        <name>substrate</name>
    </ligand>
</feature>
<dbReference type="SMART" id="SM00855">
    <property type="entry name" value="PGAM"/>
    <property type="match status" value="1"/>
</dbReference>
<proteinExistence type="predicted"/>
<dbReference type="SUPFAM" id="SSF53254">
    <property type="entry name" value="Phosphoglycerate mutase-like"/>
    <property type="match status" value="1"/>
</dbReference>
<dbReference type="GO" id="GO:0046390">
    <property type="term" value="P:ribose phosphate biosynthetic process"/>
    <property type="evidence" value="ECO:0007669"/>
    <property type="project" value="TreeGrafter"/>
</dbReference>
<dbReference type="PANTHER" id="PTHR48100:SF15">
    <property type="entry name" value="SEDOHEPTULOSE 1,7-BISPHOSPHATASE"/>
    <property type="match status" value="1"/>
</dbReference>
<dbReference type="KEGG" id="psco:LY89DRAFT_89943"/>
<feature type="binding site" evidence="2">
    <location>
        <begin position="28"/>
        <end position="29"/>
    </location>
    <ligand>
        <name>substrate</name>
    </ligand>
</feature>
<dbReference type="GO" id="GO:0050278">
    <property type="term" value="F:sedoheptulose-bisphosphatase activity"/>
    <property type="evidence" value="ECO:0007669"/>
    <property type="project" value="TreeGrafter"/>
</dbReference>
<organism evidence="3 4">
    <name type="scientific">Mollisia scopiformis</name>
    <name type="common">Conifer needle endophyte fungus</name>
    <name type="synonym">Phialocephala scopiformis</name>
    <dbReference type="NCBI Taxonomy" id="149040"/>
    <lineage>
        <taxon>Eukaryota</taxon>
        <taxon>Fungi</taxon>
        <taxon>Dikarya</taxon>
        <taxon>Ascomycota</taxon>
        <taxon>Pezizomycotina</taxon>
        <taxon>Leotiomycetes</taxon>
        <taxon>Helotiales</taxon>
        <taxon>Mollisiaceae</taxon>
        <taxon>Mollisia</taxon>
    </lineage>
</organism>
<evidence type="ECO:0000313" key="4">
    <source>
        <dbReference type="Proteomes" id="UP000070700"/>
    </source>
</evidence>
<reference evidence="3 4" key="1">
    <citation type="submission" date="2015-10" db="EMBL/GenBank/DDBJ databases">
        <title>Full genome of DAOMC 229536 Phialocephala scopiformis, a fungal endophyte of spruce producing the potent anti-insectan compound rugulosin.</title>
        <authorList>
            <consortium name="DOE Joint Genome Institute"/>
            <person name="Walker A.K."/>
            <person name="Frasz S.L."/>
            <person name="Seifert K.A."/>
            <person name="Miller J.D."/>
            <person name="Mondo S.J."/>
            <person name="Labutti K."/>
            <person name="Lipzen A."/>
            <person name="Dockter R."/>
            <person name="Kennedy M."/>
            <person name="Grigoriev I.V."/>
            <person name="Spatafora J.W."/>
        </authorList>
    </citation>
    <scope>NUCLEOTIDE SEQUENCE [LARGE SCALE GENOMIC DNA]</scope>
    <source>
        <strain evidence="3 4">CBS 120377</strain>
    </source>
</reference>
<dbReference type="PANTHER" id="PTHR48100">
    <property type="entry name" value="BROAD-SPECIFICITY PHOSPHATASE YOR283W-RELATED"/>
    <property type="match status" value="1"/>
</dbReference>
<dbReference type="InterPro" id="IPR029033">
    <property type="entry name" value="His_PPase_superfam"/>
</dbReference>
<feature type="active site" description="Proton donor/acceptor" evidence="1">
    <location>
        <position position="101"/>
    </location>
</feature>
<dbReference type="EMBL" id="KQ947417">
    <property type="protein sequence ID" value="KUJ15632.1"/>
    <property type="molecule type" value="Genomic_DNA"/>
</dbReference>
<evidence type="ECO:0000256" key="1">
    <source>
        <dbReference type="PIRSR" id="PIRSR613078-1"/>
    </source>
</evidence>
<evidence type="ECO:0000256" key="2">
    <source>
        <dbReference type="PIRSR" id="PIRSR613078-2"/>
    </source>
</evidence>
<gene>
    <name evidence="3" type="ORF">LY89DRAFT_89943</name>
</gene>
<feature type="binding site" evidence="2">
    <location>
        <begin position="101"/>
        <end position="104"/>
    </location>
    <ligand>
        <name>substrate</name>
    </ligand>
</feature>
<dbReference type="RefSeq" id="XP_018069987.1">
    <property type="nucleotide sequence ID" value="XM_018223507.1"/>
</dbReference>
<protein>
    <submittedName>
        <fullName evidence="3">Phosphoglycerate mutase-like protein</fullName>
    </submittedName>
</protein>
<dbReference type="AlphaFoldDB" id="A0A194X744"/>
<evidence type="ECO:0000313" key="3">
    <source>
        <dbReference type="EMBL" id="KUJ15632.1"/>
    </source>
</evidence>
<dbReference type="InterPro" id="IPR050275">
    <property type="entry name" value="PGM_Phosphatase"/>
</dbReference>
<name>A0A194X744_MOLSC</name>
<keyword evidence="4" id="KW-1185">Reference proteome</keyword>
<dbReference type="OrthoDB" id="4818801at2759"/>
<dbReference type="Proteomes" id="UP000070700">
    <property type="component" value="Unassembled WGS sequence"/>
</dbReference>
<dbReference type="InParanoid" id="A0A194X744"/>
<dbReference type="STRING" id="149040.A0A194X744"/>
<dbReference type="Gene3D" id="3.40.50.1240">
    <property type="entry name" value="Phosphoglycerate mutase-like"/>
    <property type="match status" value="1"/>
</dbReference>
<dbReference type="Pfam" id="PF00300">
    <property type="entry name" value="His_Phos_1"/>
    <property type="match status" value="1"/>
</dbReference>